<evidence type="ECO:0000313" key="8">
    <source>
        <dbReference type="Proteomes" id="UP000035579"/>
    </source>
</evidence>
<dbReference type="SUPFAM" id="SSF56059">
    <property type="entry name" value="Glutathione synthetase ATP-binding domain-like"/>
    <property type="match status" value="1"/>
</dbReference>
<dbReference type="RefSeq" id="WP_047858960.1">
    <property type="nucleotide sequence ID" value="NZ_CP011509.1"/>
</dbReference>
<dbReference type="KEGG" id="age:AA314_07043"/>
<dbReference type="GO" id="GO:0016874">
    <property type="term" value="F:ligase activity"/>
    <property type="evidence" value="ECO:0007669"/>
    <property type="project" value="UniProtKB-KW"/>
</dbReference>
<dbReference type="Pfam" id="PF13535">
    <property type="entry name" value="ATP-grasp_4"/>
    <property type="match status" value="1"/>
</dbReference>
<keyword evidence="3 4" id="KW-0067">ATP-binding</keyword>
<dbReference type="PROSITE" id="PS00867">
    <property type="entry name" value="CPSASE_2"/>
    <property type="match status" value="1"/>
</dbReference>
<keyword evidence="9" id="KW-1185">Reference proteome</keyword>
<keyword evidence="2 4" id="KW-0547">Nucleotide-binding</keyword>
<feature type="domain" description="ATP-grasp" evidence="5">
    <location>
        <begin position="122"/>
        <end position="343"/>
    </location>
</feature>
<accession>A0AAC8TGQ4</accession>
<evidence type="ECO:0000256" key="3">
    <source>
        <dbReference type="ARBA" id="ARBA00022840"/>
    </source>
</evidence>
<dbReference type="PROSITE" id="PS50975">
    <property type="entry name" value="ATP_GRASP"/>
    <property type="match status" value="1"/>
</dbReference>
<dbReference type="Proteomes" id="UP000035579">
    <property type="component" value="Chromosome"/>
</dbReference>
<dbReference type="EMBL" id="QUMU01000002">
    <property type="protein sequence ID" value="REG36100.1"/>
    <property type="molecule type" value="Genomic_DNA"/>
</dbReference>
<name>A0AAC8TGQ4_9BACT</name>
<organism evidence="6 8">
    <name type="scientific">Archangium gephyra</name>
    <dbReference type="NCBI Taxonomy" id="48"/>
    <lineage>
        <taxon>Bacteria</taxon>
        <taxon>Pseudomonadati</taxon>
        <taxon>Myxococcota</taxon>
        <taxon>Myxococcia</taxon>
        <taxon>Myxococcales</taxon>
        <taxon>Cystobacterineae</taxon>
        <taxon>Archangiaceae</taxon>
        <taxon>Archangium</taxon>
    </lineage>
</organism>
<evidence type="ECO:0000313" key="9">
    <source>
        <dbReference type="Proteomes" id="UP000256345"/>
    </source>
</evidence>
<dbReference type="InterPro" id="IPR005479">
    <property type="entry name" value="CPAse_ATP-bd"/>
</dbReference>
<dbReference type="InterPro" id="IPR052032">
    <property type="entry name" value="ATP-dep_AA_Ligase"/>
</dbReference>
<evidence type="ECO:0000313" key="6">
    <source>
        <dbReference type="EMBL" id="AKJ05417.1"/>
    </source>
</evidence>
<dbReference type="PANTHER" id="PTHR43585:SF2">
    <property type="entry name" value="ATP-GRASP ENZYME FSQD"/>
    <property type="match status" value="1"/>
</dbReference>
<dbReference type="InterPro" id="IPR011761">
    <property type="entry name" value="ATP-grasp"/>
</dbReference>
<evidence type="ECO:0000259" key="5">
    <source>
        <dbReference type="PROSITE" id="PS50975"/>
    </source>
</evidence>
<dbReference type="Pfam" id="PF18603">
    <property type="entry name" value="LAL_C2"/>
    <property type="match status" value="1"/>
</dbReference>
<dbReference type="AlphaFoldDB" id="A0AAC8TGQ4"/>
<keyword evidence="1" id="KW-0436">Ligase</keyword>
<dbReference type="GO" id="GO:0046872">
    <property type="term" value="F:metal ion binding"/>
    <property type="evidence" value="ECO:0007669"/>
    <property type="project" value="InterPro"/>
</dbReference>
<sequence length="443" mass="49303">MPQPTIILLEKFSFYTTCAVARRAVDMGFAVVVVAPKTIPDHLASDQPFEVVRIDDWSSANLGAVYQQLASTRNVVGINTILGFFTGQGLLGMQVAELARKHGLPHNNPDALLRANNKYLMRETLQQAGVYTVRHALAANEAELDEAVRKVGFPLIIKPLVGVGSSFISRCTTLQQAREVLRHYLENVHKGYYAHFFAAHEYQDPRQGTRRFNPLGQVLVEEAIDGWELSVEFVCTEDAAYPVLIHDKLDVTQEAYCSYENLLVTPPVRLDESMQQRVRDYTVDVIRSLGLKNCFCHVELRYDSQGRPSVIEVNPRIGGMRVKDSFKTLANVDYAETFIRQTVGQPVAKPVVTKPEGLYGMMALYPRRGGVLRSITGLEKAAAIPGMVDIAGYAKPGERVGGDYEEVFVVDAWFKGNSVADIQRINEQIRAMVEVDVEVDVVA</sequence>
<dbReference type="PANTHER" id="PTHR43585">
    <property type="entry name" value="FUMIPYRROLE BIOSYNTHESIS PROTEIN C"/>
    <property type="match status" value="1"/>
</dbReference>
<evidence type="ECO:0000256" key="1">
    <source>
        <dbReference type="ARBA" id="ARBA00022598"/>
    </source>
</evidence>
<gene>
    <name evidence="6" type="ORF">AA314_07043</name>
    <name evidence="7" type="ORF">ATI61_102474</name>
</gene>
<dbReference type="GO" id="GO:0005524">
    <property type="term" value="F:ATP binding"/>
    <property type="evidence" value="ECO:0007669"/>
    <property type="project" value="UniProtKB-UniRule"/>
</dbReference>
<dbReference type="InterPro" id="IPR040570">
    <property type="entry name" value="LAL_C2"/>
</dbReference>
<protein>
    <submittedName>
        <fullName evidence="7">Biotin carboxylase</fullName>
    </submittedName>
</protein>
<dbReference type="Proteomes" id="UP000256345">
    <property type="component" value="Unassembled WGS sequence"/>
</dbReference>
<evidence type="ECO:0000256" key="4">
    <source>
        <dbReference type="PROSITE-ProRule" id="PRU00409"/>
    </source>
</evidence>
<reference evidence="7 9" key="2">
    <citation type="submission" date="2018-08" db="EMBL/GenBank/DDBJ databases">
        <title>Genomic Encyclopedia of Archaeal and Bacterial Type Strains, Phase II (KMG-II): from individual species to whole genera.</title>
        <authorList>
            <person name="Goeker M."/>
        </authorList>
    </citation>
    <scope>NUCLEOTIDE SEQUENCE [LARGE SCALE GENOMIC DNA]</scope>
    <source>
        <strain evidence="7 9">DSM 2261</strain>
    </source>
</reference>
<proteinExistence type="predicted"/>
<reference evidence="6 8" key="1">
    <citation type="submission" date="2015-05" db="EMBL/GenBank/DDBJ databases">
        <title>Genome assembly of Archangium gephyra DSM 2261.</title>
        <authorList>
            <person name="Sharma G."/>
            <person name="Subramanian S."/>
        </authorList>
    </citation>
    <scope>NUCLEOTIDE SEQUENCE [LARGE SCALE GENOMIC DNA]</scope>
    <source>
        <strain evidence="6 8">DSM 2261</strain>
    </source>
</reference>
<dbReference type="Gene3D" id="3.30.470.20">
    <property type="entry name" value="ATP-grasp fold, B domain"/>
    <property type="match status" value="1"/>
</dbReference>
<dbReference type="EMBL" id="CP011509">
    <property type="protein sequence ID" value="AKJ05417.1"/>
    <property type="molecule type" value="Genomic_DNA"/>
</dbReference>
<evidence type="ECO:0000313" key="7">
    <source>
        <dbReference type="EMBL" id="REG36100.1"/>
    </source>
</evidence>
<evidence type="ECO:0000256" key="2">
    <source>
        <dbReference type="ARBA" id="ARBA00022741"/>
    </source>
</evidence>